<feature type="region of interest" description="Disordered" evidence="1">
    <location>
        <begin position="1"/>
        <end position="58"/>
    </location>
</feature>
<sequence>MSELPATDDDLTGEPFEKPPGEHSSELPSDNDATDPSGKQAENAQEENAQTSGDQPSQ</sequence>
<evidence type="ECO:0000313" key="2">
    <source>
        <dbReference type="EMBL" id="SFI34553.1"/>
    </source>
</evidence>
<feature type="compositionally biased region" description="Polar residues" evidence="1">
    <location>
        <begin position="40"/>
        <end position="58"/>
    </location>
</feature>
<accession>A0A1I3HFW7</accession>
<organism evidence="2 3">
    <name type="scientific">Nocardioides psychrotolerans</name>
    <dbReference type="NCBI Taxonomy" id="1005945"/>
    <lineage>
        <taxon>Bacteria</taxon>
        <taxon>Bacillati</taxon>
        <taxon>Actinomycetota</taxon>
        <taxon>Actinomycetes</taxon>
        <taxon>Propionibacteriales</taxon>
        <taxon>Nocardioidaceae</taxon>
        <taxon>Nocardioides</taxon>
    </lineage>
</organism>
<feature type="compositionally biased region" description="Acidic residues" evidence="1">
    <location>
        <begin position="1"/>
        <end position="12"/>
    </location>
</feature>
<keyword evidence="3" id="KW-1185">Reference proteome</keyword>
<dbReference type="EMBL" id="FOQG01000007">
    <property type="protein sequence ID" value="SFI34553.1"/>
    <property type="molecule type" value="Genomic_DNA"/>
</dbReference>
<evidence type="ECO:0000313" key="3">
    <source>
        <dbReference type="Proteomes" id="UP000198649"/>
    </source>
</evidence>
<name>A0A1I3HFW7_9ACTN</name>
<evidence type="ECO:0000256" key="1">
    <source>
        <dbReference type="SAM" id="MobiDB-lite"/>
    </source>
</evidence>
<dbReference type="STRING" id="1005945.SAMN05216561_107165"/>
<protein>
    <submittedName>
        <fullName evidence="2">Uncharacterized protein</fullName>
    </submittedName>
</protein>
<feature type="compositionally biased region" description="Basic and acidic residues" evidence="1">
    <location>
        <begin position="15"/>
        <end position="25"/>
    </location>
</feature>
<dbReference type="RefSeq" id="WP_170259104.1">
    <property type="nucleotide sequence ID" value="NZ_BKAF01000008.1"/>
</dbReference>
<dbReference type="AlphaFoldDB" id="A0A1I3HFW7"/>
<reference evidence="2 3" key="1">
    <citation type="submission" date="2016-10" db="EMBL/GenBank/DDBJ databases">
        <authorList>
            <person name="de Groot N.N."/>
        </authorList>
    </citation>
    <scope>NUCLEOTIDE SEQUENCE [LARGE SCALE GENOMIC DNA]</scope>
    <source>
        <strain evidence="2 3">CGMCC 1.11156</strain>
    </source>
</reference>
<gene>
    <name evidence="2" type="ORF">SAMN05216561_107165</name>
</gene>
<proteinExistence type="predicted"/>
<dbReference type="Proteomes" id="UP000198649">
    <property type="component" value="Unassembled WGS sequence"/>
</dbReference>